<organism evidence="6 7">
    <name type="scientific">Crateriforma conspicua</name>
    <dbReference type="NCBI Taxonomy" id="2527996"/>
    <lineage>
        <taxon>Bacteria</taxon>
        <taxon>Pseudomonadati</taxon>
        <taxon>Planctomycetota</taxon>
        <taxon>Planctomycetia</taxon>
        <taxon>Planctomycetales</taxon>
        <taxon>Planctomycetaceae</taxon>
        <taxon>Crateriforma</taxon>
    </lineage>
</organism>
<dbReference type="Proteomes" id="UP000316476">
    <property type="component" value="Unassembled WGS sequence"/>
</dbReference>
<reference evidence="6 7" key="1">
    <citation type="submission" date="2019-02" db="EMBL/GenBank/DDBJ databases">
        <title>Deep-cultivation of Planctomycetes and their phenomic and genomic characterization uncovers novel biology.</title>
        <authorList>
            <person name="Wiegand S."/>
            <person name="Jogler M."/>
            <person name="Boedeker C."/>
            <person name="Pinto D."/>
            <person name="Vollmers J."/>
            <person name="Rivas-Marin E."/>
            <person name="Kohn T."/>
            <person name="Peeters S.H."/>
            <person name="Heuer A."/>
            <person name="Rast P."/>
            <person name="Oberbeckmann S."/>
            <person name="Bunk B."/>
            <person name="Jeske O."/>
            <person name="Meyerdierks A."/>
            <person name="Storesund J.E."/>
            <person name="Kallscheuer N."/>
            <person name="Luecker S."/>
            <person name="Lage O.M."/>
            <person name="Pohl T."/>
            <person name="Merkel B.J."/>
            <person name="Hornburger P."/>
            <person name="Mueller R.-W."/>
            <person name="Bruemmer F."/>
            <person name="Labrenz M."/>
            <person name="Spormann A.M."/>
            <person name="Op Den Camp H."/>
            <person name="Overmann J."/>
            <person name="Amann R."/>
            <person name="Jetten M.S.M."/>
            <person name="Mascher T."/>
            <person name="Medema M.H."/>
            <person name="Devos D.P."/>
            <person name="Kaster A.-K."/>
            <person name="Ovreas L."/>
            <person name="Rohde M."/>
            <person name="Galperin M.Y."/>
            <person name="Jogler C."/>
        </authorList>
    </citation>
    <scope>NUCLEOTIDE SEQUENCE [LARGE SCALE GENOMIC DNA]</scope>
    <source>
        <strain evidence="6 7">V7</strain>
    </source>
</reference>
<evidence type="ECO:0000256" key="4">
    <source>
        <dbReference type="SAM" id="MobiDB-lite"/>
    </source>
</evidence>
<dbReference type="GO" id="GO:0016987">
    <property type="term" value="F:sigma factor activity"/>
    <property type="evidence" value="ECO:0007669"/>
    <property type="project" value="UniProtKB-KW"/>
</dbReference>
<dbReference type="SUPFAM" id="SSF88946">
    <property type="entry name" value="Sigma2 domain of RNA polymerase sigma factors"/>
    <property type="match status" value="1"/>
</dbReference>
<dbReference type="InterPro" id="IPR007627">
    <property type="entry name" value="RNA_pol_sigma70_r2"/>
</dbReference>
<dbReference type="NCBIfam" id="TIGR02937">
    <property type="entry name" value="sigma70-ECF"/>
    <property type="match status" value="1"/>
</dbReference>
<keyword evidence="3" id="KW-0804">Transcription</keyword>
<dbReference type="PANTHER" id="PTHR43133">
    <property type="entry name" value="RNA POLYMERASE ECF-TYPE SIGMA FACTO"/>
    <property type="match status" value="1"/>
</dbReference>
<evidence type="ECO:0000256" key="1">
    <source>
        <dbReference type="ARBA" id="ARBA00023015"/>
    </source>
</evidence>
<keyword evidence="1" id="KW-0805">Transcription regulation</keyword>
<comment type="caution">
    <text evidence="6">The sequence shown here is derived from an EMBL/GenBank/DDBJ whole genome shotgun (WGS) entry which is preliminary data.</text>
</comment>
<protein>
    <submittedName>
        <fullName evidence="6">RNA polymerase sigma factor</fullName>
    </submittedName>
</protein>
<dbReference type="InterPro" id="IPR013325">
    <property type="entry name" value="RNA_pol_sigma_r2"/>
</dbReference>
<name>A0A5C6FV84_9PLAN</name>
<evidence type="ECO:0000313" key="7">
    <source>
        <dbReference type="Proteomes" id="UP000316476"/>
    </source>
</evidence>
<evidence type="ECO:0000313" key="6">
    <source>
        <dbReference type="EMBL" id="TWU66879.1"/>
    </source>
</evidence>
<evidence type="ECO:0000256" key="2">
    <source>
        <dbReference type="ARBA" id="ARBA00023082"/>
    </source>
</evidence>
<dbReference type="AlphaFoldDB" id="A0A5C6FV84"/>
<feature type="domain" description="RNA polymerase sigma-70 region 2" evidence="5">
    <location>
        <begin position="62"/>
        <end position="129"/>
    </location>
</feature>
<dbReference type="EMBL" id="SJPZ01000001">
    <property type="protein sequence ID" value="TWU66879.1"/>
    <property type="molecule type" value="Genomic_DNA"/>
</dbReference>
<proteinExistence type="predicted"/>
<sequence length="272" mass="30254">MVVAASRNVSQRSRRDAGDVPSSSNRPAGDKPVSEDQSFGRSAYDVQCPTDEANAALESLCETYWPPLYAFAIRRGYSVADAQDLTQDFFAHLMQSDFLAKADADRGRFRTFLLTVFERFAASQWRKASAQKRGGDHATLQLDFGAADEGARLAGEPTAKGMSPDRFFQQQWALTLLSKVIDQLRQEYSHRKSLDLFEALESQWNPGAAPGESYEIVAQRLGMTSGAVKVAAHRIRARYRTVLRELVAETVADEAEVEDEIRDLMNSFSDSV</sequence>
<evidence type="ECO:0000259" key="5">
    <source>
        <dbReference type="Pfam" id="PF04542"/>
    </source>
</evidence>
<dbReference type="PANTHER" id="PTHR43133:SF51">
    <property type="entry name" value="RNA POLYMERASE SIGMA FACTOR"/>
    <property type="match status" value="1"/>
</dbReference>
<dbReference type="InterPro" id="IPR039425">
    <property type="entry name" value="RNA_pol_sigma-70-like"/>
</dbReference>
<dbReference type="Gene3D" id="1.10.1740.10">
    <property type="match status" value="1"/>
</dbReference>
<dbReference type="InterPro" id="IPR014284">
    <property type="entry name" value="RNA_pol_sigma-70_dom"/>
</dbReference>
<gene>
    <name evidence="6" type="ORF">V7x_24500</name>
</gene>
<dbReference type="Pfam" id="PF04542">
    <property type="entry name" value="Sigma70_r2"/>
    <property type="match status" value="1"/>
</dbReference>
<accession>A0A5C6FV84</accession>
<dbReference type="GO" id="GO:0006352">
    <property type="term" value="P:DNA-templated transcription initiation"/>
    <property type="evidence" value="ECO:0007669"/>
    <property type="project" value="InterPro"/>
</dbReference>
<evidence type="ECO:0000256" key="3">
    <source>
        <dbReference type="ARBA" id="ARBA00023163"/>
    </source>
</evidence>
<keyword evidence="2" id="KW-0731">Sigma factor</keyword>
<feature type="region of interest" description="Disordered" evidence="4">
    <location>
        <begin position="1"/>
        <end position="41"/>
    </location>
</feature>